<evidence type="ECO:0000256" key="8">
    <source>
        <dbReference type="ARBA" id="ARBA00022741"/>
    </source>
</evidence>
<dbReference type="Proteomes" id="UP000024635">
    <property type="component" value="Unassembled WGS sequence"/>
</dbReference>
<keyword evidence="12" id="KW-0788">Thiol protease</keyword>
<dbReference type="GO" id="GO:0000723">
    <property type="term" value="P:telomere maintenance"/>
    <property type="evidence" value="ECO:0007669"/>
    <property type="project" value="TreeGrafter"/>
</dbReference>
<dbReference type="Pfam" id="PF00454">
    <property type="entry name" value="PI3_PI4_kinase"/>
    <property type="match status" value="1"/>
</dbReference>
<dbReference type="GO" id="GO:0006281">
    <property type="term" value="P:DNA repair"/>
    <property type="evidence" value="ECO:0007669"/>
    <property type="project" value="UniProtKB-KW"/>
</dbReference>
<dbReference type="STRING" id="53326.A0A016RU48"/>
<keyword evidence="14" id="KW-0865">Zymogen</keyword>
<comment type="function">
    <text evidence="19">Expression of the protease correlates with blood-feeding and suggests a role for the protease in blood digestion.</text>
</comment>
<feature type="domain" description="PI3K/PI4K catalytic" evidence="20">
    <location>
        <begin position="2236"/>
        <end position="2741"/>
    </location>
</feature>
<evidence type="ECO:0000256" key="1">
    <source>
        <dbReference type="ARBA" id="ARBA00004123"/>
    </source>
</evidence>
<dbReference type="InterPro" id="IPR057564">
    <property type="entry name" value="HEAT_ATR"/>
</dbReference>
<dbReference type="Pfam" id="PF02259">
    <property type="entry name" value="FAT"/>
    <property type="match status" value="1"/>
</dbReference>
<evidence type="ECO:0000256" key="14">
    <source>
        <dbReference type="ARBA" id="ARBA00023145"/>
    </source>
</evidence>
<dbReference type="PROSITE" id="PS00139">
    <property type="entry name" value="THIOL_PROTEASE_CYS"/>
    <property type="match status" value="1"/>
</dbReference>
<evidence type="ECO:0000256" key="4">
    <source>
        <dbReference type="ARBA" id="ARBA00022527"/>
    </source>
</evidence>
<evidence type="ECO:0000256" key="2">
    <source>
        <dbReference type="ARBA" id="ARBA00010769"/>
    </source>
</evidence>
<dbReference type="InterPro" id="IPR014009">
    <property type="entry name" value="PIK_FAT"/>
</dbReference>
<dbReference type="OrthoDB" id="381190at2759"/>
<keyword evidence="15" id="KW-1015">Disulfide bond</keyword>
<keyword evidence="23" id="KW-1185">Reference proteome</keyword>
<dbReference type="EC" id="2.7.11.1" evidence="3"/>
<reference evidence="23" key="1">
    <citation type="journal article" date="2015" name="Nat. Genet.">
        <title>The genome and transcriptome of the zoonotic hookworm Ancylostoma ceylanicum identify infection-specific gene families.</title>
        <authorList>
            <person name="Schwarz E.M."/>
            <person name="Hu Y."/>
            <person name="Antoshechkin I."/>
            <person name="Miller M.M."/>
            <person name="Sternberg P.W."/>
            <person name="Aroian R.V."/>
        </authorList>
    </citation>
    <scope>NUCLEOTIDE SEQUENCE</scope>
    <source>
        <strain evidence="23">HY135</strain>
    </source>
</reference>
<dbReference type="EMBL" id="JARK01001714">
    <property type="protein sequence ID" value="EYB81602.1"/>
    <property type="molecule type" value="Genomic_DNA"/>
</dbReference>
<dbReference type="GO" id="GO:0005634">
    <property type="term" value="C:nucleus"/>
    <property type="evidence" value="ECO:0007669"/>
    <property type="project" value="UniProtKB-SubCell"/>
</dbReference>
<keyword evidence="4" id="KW-0723">Serine/threonine-protein kinase</keyword>
<dbReference type="GO" id="GO:0000077">
    <property type="term" value="P:DNA damage checkpoint signaling"/>
    <property type="evidence" value="ECO:0007669"/>
    <property type="project" value="TreeGrafter"/>
</dbReference>
<dbReference type="SUPFAM" id="SSF48371">
    <property type="entry name" value="ARM repeat"/>
    <property type="match status" value="2"/>
</dbReference>
<evidence type="ECO:0000259" key="21">
    <source>
        <dbReference type="PROSITE" id="PS51189"/>
    </source>
</evidence>
<dbReference type="GO" id="GO:0006508">
    <property type="term" value="P:proteolysis"/>
    <property type="evidence" value="ECO:0007669"/>
    <property type="project" value="UniProtKB-KW"/>
</dbReference>
<keyword evidence="11" id="KW-0378">Hydrolase</keyword>
<keyword evidence="5" id="KW-0645">Protease</keyword>
<evidence type="ECO:0000256" key="10">
    <source>
        <dbReference type="ARBA" id="ARBA00022777"/>
    </source>
</evidence>
<dbReference type="GO" id="GO:0008234">
    <property type="term" value="F:cysteine-type peptidase activity"/>
    <property type="evidence" value="ECO:0007669"/>
    <property type="project" value="UniProtKB-KW"/>
</dbReference>
<dbReference type="SMART" id="SM00645">
    <property type="entry name" value="Pept_C1"/>
    <property type="match status" value="1"/>
</dbReference>
<dbReference type="PROSITE" id="PS51189">
    <property type="entry name" value="FAT"/>
    <property type="match status" value="1"/>
</dbReference>
<dbReference type="FunFam" id="3.90.70.10:FF:000031">
    <property type="entry name" value="Cathepsin B"/>
    <property type="match status" value="1"/>
</dbReference>
<evidence type="ECO:0000256" key="15">
    <source>
        <dbReference type="ARBA" id="ARBA00023157"/>
    </source>
</evidence>
<keyword evidence="7" id="KW-0732">Signal</keyword>
<evidence type="ECO:0000313" key="23">
    <source>
        <dbReference type="Proteomes" id="UP000024635"/>
    </source>
</evidence>
<dbReference type="InterPro" id="IPR011009">
    <property type="entry name" value="Kinase-like_dom_sf"/>
</dbReference>
<accession>A0A016RU48</accession>
<dbReference type="InterPro" id="IPR016024">
    <property type="entry name" value="ARM-type_fold"/>
</dbReference>
<evidence type="ECO:0000256" key="5">
    <source>
        <dbReference type="ARBA" id="ARBA00022670"/>
    </source>
</evidence>
<dbReference type="InterPro" id="IPR000668">
    <property type="entry name" value="Peptidase_C1A_C"/>
</dbReference>
<dbReference type="PROSITE" id="PS00639">
    <property type="entry name" value="THIOL_PROTEASE_HIS"/>
    <property type="match status" value="1"/>
</dbReference>
<dbReference type="Gene3D" id="3.90.70.10">
    <property type="entry name" value="Cysteine proteinases"/>
    <property type="match status" value="1"/>
</dbReference>
<dbReference type="PROSITE" id="PS50290">
    <property type="entry name" value="PI3_4_KINASE_3"/>
    <property type="match status" value="1"/>
</dbReference>
<proteinExistence type="inferred from homology"/>
<dbReference type="InterPro" id="IPR056802">
    <property type="entry name" value="ATR-like_M-HEAT"/>
</dbReference>
<dbReference type="PANTHER" id="PTHR11139">
    <property type="entry name" value="ATAXIA TELANGIECTASIA MUTATED ATM -RELATED"/>
    <property type="match status" value="1"/>
</dbReference>
<evidence type="ECO:0000259" key="20">
    <source>
        <dbReference type="PROSITE" id="PS50290"/>
    </source>
</evidence>
<dbReference type="CDD" id="cd02620">
    <property type="entry name" value="Peptidase_C1A_CathepsinB"/>
    <property type="match status" value="1"/>
</dbReference>
<dbReference type="GO" id="GO:0005524">
    <property type="term" value="F:ATP binding"/>
    <property type="evidence" value="ECO:0007669"/>
    <property type="project" value="UniProtKB-KW"/>
</dbReference>
<name>A0A016RU48_9BILA</name>
<evidence type="ECO:0000256" key="12">
    <source>
        <dbReference type="ARBA" id="ARBA00022807"/>
    </source>
</evidence>
<dbReference type="Pfam" id="PF00112">
    <property type="entry name" value="Peptidase_C1"/>
    <property type="match status" value="1"/>
</dbReference>
<dbReference type="GO" id="GO:0005694">
    <property type="term" value="C:chromosome"/>
    <property type="evidence" value="ECO:0007669"/>
    <property type="project" value="TreeGrafter"/>
</dbReference>
<evidence type="ECO:0000256" key="9">
    <source>
        <dbReference type="ARBA" id="ARBA00022763"/>
    </source>
</evidence>
<evidence type="ECO:0000256" key="3">
    <source>
        <dbReference type="ARBA" id="ARBA00012513"/>
    </source>
</evidence>
<feature type="domain" description="FAT" evidence="21">
    <location>
        <begin position="1519"/>
        <end position="2092"/>
    </location>
</feature>
<dbReference type="InterPro" id="IPR038765">
    <property type="entry name" value="Papain-like_cys_pep_sf"/>
</dbReference>
<comment type="caution">
    <text evidence="22">The sequence shown here is derived from an EMBL/GenBank/DDBJ whole genome shotgun (WGS) entry which is preliminary data.</text>
</comment>
<evidence type="ECO:0000256" key="16">
    <source>
        <dbReference type="ARBA" id="ARBA00023180"/>
    </source>
</evidence>
<dbReference type="PANTHER" id="PTHR11139:SF69">
    <property type="entry name" value="SERINE_THREONINE-PROTEIN KINASE ATR"/>
    <property type="match status" value="1"/>
</dbReference>
<dbReference type="InterPro" id="IPR000169">
    <property type="entry name" value="Pept_cys_AS"/>
</dbReference>
<keyword evidence="17" id="KW-0234">DNA repair</keyword>
<dbReference type="SUPFAM" id="SSF54001">
    <property type="entry name" value="Cysteine proteinases"/>
    <property type="match status" value="1"/>
</dbReference>
<evidence type="ECO:0000256" key="18">
    <source>
        <dbReference type="ARBA" id="ARBA00023242"/>
    </source>
</evidence>
<dbReference type="InterPro" id="IPR000403">
    <property type="entry name" value="PI3/4_kinase_cat_dom"/>
</dbReference>
<dbReference type="GO" id="GO:0004674">
    <property type="term" value="F:protein serine/threonine kinase activity"/>
    <property type="evidence" value="ECO:0007669"/>
    <property type="project" value="UniProtKB-KW"/>
</dbReference>
<evidence type="ECO:0000256" key="6">
    <source>
        <dbReference type="ARBA" id="ARBA00022679"/>
    </source>
</evidence>
<protein>
    <recommendedName>
        <fullName evidence="3">non-specific serine/threonine protein kinase</fullName>
        <ecNumber evidence="3">2.7.11.1</ecNumber>
    </recommendedName>
</protein>
<gene>
    <name evidence="22" type="primary">Acey_s0378.g287</name>
    <name evidence="22" type="ORF">Y032_0378g287</name>
</gene>
<comment type="similarity">
    <text evidence="2">Belongs to the PI3/PI4-kinase family. ATM subfamily.</text>
</comment>
<dbReference type="SMART" id="SM00146">
    <property type="entry name" value="PI3Kc"/>
    <property type="match status" value="1"/>
</dbReference>
<dbReference type="Pfam" id="PF25030">
    <property type="entry name" value="M-HEAT_ATR"/>
    <property type="match status" value="1"/>
</dbReference>
<dbReference type="InterPro" id="IPR025660">
    <property type="entry name" value="Pept_his_AS"/>
</dbReference>
<evidence type="ECO:0000256" key="13">
    <source>
        <dbReference type="ARBA" id="ARBA00022840"/>
    </source>
</evidence>
<evidence type="ECO:0000313" key="22">
    <source>
        <dbReference type="EMBL" id="EYB81602.1"/>
    </source>
</evidence>
<dbReference type="SUPFAM" id="SSF56112">
    <property type="entry name" value="Protein kinase-like (PK-like)"/>
    <property type="match status" value="1"/>
</dbReference>
<dbReference type="Pfam" id="PF23593">
    <property type="entry name" value="HEAT_ATR"/>
    <property type="match status" value="1"/>
</dbReference>
<keyword evidence="8" id="KW-0547">Nucleotide-binding</keyword>
<keyword evidence="9" id="KW-0227">DNA damage</keyword>
<keyword evidence="18" id="KW-0539">Nucleus</keyword>
<organism evidence="22 23">
    <name type="scientific">Ancylostoma ceylanicum</name>
    <dbReference type="NCBI Taxonomy" id="53326"/>
    <lineage>
        <taxon>Eukaryota</taxon>
        <taxon>Metazoa</taxon>
        <taxon>Ecdysozoa</taxon>
        <taxon>Nematoda</taxon>
        <taxon>Chromadorea</taxon>
        <taxon>Rhabditida</taxon>
        <taxon>Rhabditina</taxon>
        <taxon>Rhabditomorpha</taxon>
        <taxon>Strongyloidea</taxon>
        <taxon>Ancylostomatidae</taxon>
        <taxon>Ancylostomatinae</taxon>
        <taxon>Ancylostoma</taxon>
    </lineage>
</organism>
<keyword evidence="13" id="KW-0067">ATP-binding</keyword>
<dbReference type="InterPro" id="IPR003151">
    <property type="entry name" value="PIK-rel_kinase_FAT"/>
</dbReference>
<evidence type="ECO:0000256" key="17">
    <source>
        <dbReference type="ARBA" id="ARBA00023204"/>
    </source>
</evidence>
<sequence length="2741" mass="310624">MPLKMGGLEERRSNGLDADMHKDIACTEKLLRVGERFYHATDAESRRRLLHQILDTIYEMIDLKYDKMIRADALLTSSTFDDHRQQLMFVFTCLDHCHQFEELSDDFIKWIMSRFIRSCMSIVVNAKFGGFLQEKILHLAGLVKDKDSFLNHVVMQLANLVSGGNSFSLGEATGNYDSHVSLADISDGRSTIYLSLLDVIRHVKFYYHSLPCRSLQILWISLVKICAEGHPRLKATCVLLFQRLLSLDLGNEIVCRLVFDVIMATEELIQKEQSSAPGLETLVQAHESCLKVLMELLDDMETKKSFEHIAVSVILSWGIRAAELAFLYPSIPVRFELVTTTITRLLSRLQGDFDGKHMELINKLADLTQKLVERLLYSEPSHSGVVEYLRSYCSFLLNVDFLTSQSTRGQWITRHCESRWQTLMHAGKHGDAMKIRRIATAALALCNGENASAVFMNILPTEKQLIQVIEAASTLGAAAAAVLLTVFEIVGDLVSHHTKFPTTTSVAFLSLPWLTDPELQLQSRRHMTSLPLLKEMNRLAKMNTTGANDKVLEYTLSALSKVHGFCDWRRTILLSAMSSSRSVLVQASLSHLAMFVSSLDTPSLHRLLTPAIELASNPSFSHSDVDMACVLNALSHSLCASHPSSRVQGTSGVICSACENLVAGTPIPEQDKIEQLPGLFELLVKVLTEQKYTKEKHVRLDAASLVLTAFCHMHCPPVVYLKVAKASLKFINDEDEDVRNVYQSAFKVIVSGSLPSELVDAIFIEQFSAEYPAECEQTMIEASNPFLLLAAKHSSCPGLADKSLHQLFIRALRFLGSATIFEECKRTIQELTALEFADGRDARRFFARRKRAFCSDIVNDVVCSWSVDDGLDGLINEEIDDVLQAVQELFGFENINSLIRSSVYIVPLLLLTNPEMRPIAVKFLDRIRFHLSKHKQDLILEYFPSVLERPLNSAAKKSLKIFIKEYCDLDLRYLFHAKRFLCILYALRSISLDTAGYLEILQGIRVGQADANGPFSLTAVMKYNSEYLGFLLSFRRSLLDDDHYEQRPILLSSLATIIRLIDESFLEEACNKIMVVLRAATVVGEGSVAVWTEFVRRLSDGMLATLLPKILIAIQPLLQFPATNNLLDSIFARRKPSEIEQSEAFERTAMVLVNSEAGDSSRINFHLRRTCTDDSIEHIISGCVRMLLEECDTVGRVVLQKLLSVLDGNPLPDTLAAMLIPALLHTMRNCGDSVLRVLSAQCLGRLGAVDPGRIGSSSISSESDQKKIVFVDDAKDFYVDILERAWRVYSNVLDADVLDQVEYALQSLLSELVGKNDEYGIMQRLSEECRRDIEPFRSSSLVQTHDRRGPIEERPIVDHTTGYEEWLLQCFIIGVPKVRQHPEKEVFKALKWIVFAKDAVFTRHVLPQLIIRLILENNEGIIKEYCEEVISVLKRVVTNAAGWMRLAAHVVFSVLDTLEQYAIRRLAKKRPNDKELERTQAFLSRVFSEKTSNGSSLVVEAAERCQCLHRALRWCEQHDIKQDSLGCNIFDRSHFYTLERIYTQLQNVDGVLGSFECISACTSPTADERILALEANGDYNEALPLYAQSVNNKELQLIKCLLRLNQPQLALNTATSFYEKEDEEKSPQLVSALASSQLEATWHLRDWSRLEKMVQKSDPLLDRNDSSWGAACASILCAVKRREPRKLTERLLAARERLVERITAKTIEDSNTYTQAYKYIANLHILEEIDESTNSLSLLSSLRSVDLNAVLSKWQSRSESVVQCSNILEPILLVRRELLRASADAGAVDRRDVDNALTQLLVQSCRLARQSGHLQIAWTFLVEAKALGVNLKDVGMEEARFEFQKGNQSQAIGLLTKLLTTKFADMNKLFTSFVHWHEAGAKSSPESPDVLVKRTSRESRAAFAEVQLLRAEYMLKSGAVAATDLYQIYLSLQKFDVPSEDLHYRVAVFCDGMYSIDTEKVRSDLVANILKSYANALRFGRNHLFHAMPRMLTIWLDVSQKKTEIMHTRGSDARAIEMNHRDNNDITQMNTEISRAFRQLDSYAFYTAFPQLISRIVHPNASVFSTLKAILADLICKYPHQCLWQSIAVYRTGSWQKNIRQERCAQVFAVVKNKRHNMDQLIDQYDYIAAILIELAEKKIKTCGSFSDLPKMAPRLHNFFARGELHSDLLMGAKDRGLSGMRTVSPSIMIPLTEMLEHALPKDFSDKVCQFSQFVMDAATPTESPTELPEVFISSVDPDYLVLKSMLRPKRIALRGGDGRRYLIMCKPNDELRKDARFMDVNRMMNSLMRQNADARRRQLTVRTFSVIPLQEAGGIVEWVPNLTPYRGVLQPLFEEKGDPLPDAQWFTNWNASSSLEDRLERMRSVFYRRYPLVMAEWFRGFLRLCFLLSLSDFYQPSKDMEWHHTRGNECVVIKEELAEQPIPKEAKLLDGQALVDYVNQRQTSWKATYSPDAEDFFKHRIMDSKYLEDIDVKDIEIKEIDPVGDIPESFDARDHWPKCTSIGYIRDQSACGSCWAVSVGAAIGDRVCTQSNSTKKMDASDTDLLACCKNCGFGCQGGYTIRAWEYLMNEGVCTGGRYKQKGVCKPYAFHPCGRHANQKYYGECPDEGWKTPKCRKICQLRYRKSYEDDKIYGIRAYQLPNNERSIRKEIMNNGPVVASFRVYSDFKFYTGGIYIHTGGYERGGHAVKVIGWGRENGTDYWLIANSWNTDWGENGGYFRILRGSNHCQIEQKVVAGLIKL</sequence>
<keyword evidence="10" id="KW-0418">Kinase</keyword>
<keyword evidence="6" id="KW-0808">Transferase</keyword>
<evidence type="ECO:0000256" key="7">
    <source>
        <dbReference type="ARBA" id="ARBA00022729"/>
    </source>
</evidence>
<keyword evidence="16" id="KW-0325">Glycoprotein</keyword>
<evidence type="ECO:0000256" key="19">
    <source>
        <dbReference type="ARBA" id="ARBA00057399"/>
    </source>
</evidence>
<dbReference type="Gene3D" id="3.30.1010.10">
    <property type="entry name" value="Phosphatidylinositol 3-kinase Catalytic Subunit, Chain A, domain 4"/>
    <property type="match status" value="1"/>
</dbReference>
<evidence type="ECO:0000256" key="11">
    <source>
        <dbReference type="ARBA" id="ARBA00022801"/>
    </source>
</evidence>
<comment type="subcellular location">
    <subcellularLocation>
        <location evidence="1">Nucleus</location>
    </subcellularLocation>
</comment>
<dbReference type="InterPro" id="IPR050517">
    <property type="entry name" value="DDR_Repair_Kinase"/>
</dbReference>